<dbReference type="EMBL" id="JAFIQS010000004">
    <property type="protein sequence ID" value="KAG5170038.1"/>
    <property type="molecule type" value="Genomic_DNA"/>
</dbReference>
<dbReference type="GO" id="GO:0033718">
    <property type="term" value="F:pyranose dehydrogenase (acceptor) activity"/>
    <property type="evidence" value="ECO:0007669"/>
    <property type="project" value="UniProtKB-EC"/>
</dbReference>
<comment type="subunit">
    <text evidence="4">Monomer.</text>
</comment>
<evidence type="ECO:0000259" key="16">
    <source>
        <dbReference type="PROSITE" id="PS00624"/>
    </source>
</evidence>
<keyword evidence="13 14" id="KW-0274">FAD</keyword>
<comment type="subcellular location">
    <subcellularLocation>
        <location evidence="2">Secreted</location>
    </subcellularLocation>
</comment>
<keyword evidence="6" id="KW-0964">Secreted</keyword>
<dbReference type="PIRSF" id="PIRSF000137">
    <property type="entry name" value="Alcohol_oxidase"/>
    <property type="match status" value="1"/>
</dbReference>
<comment type="function">
    <text evidence="7">Catalyzes the single-oxidation or sequential double oxidation reaction of carbohydrates primarily at carbon-2 and/or carbon-3 with the concomitant reduction of the flavin. The enzyme exhibits a broad sugar substrate specificity, oxidizing different aldopyranoses to the corresponding C-1, C-2, C-3 or C-1,2, C-2,3 and C-3,4 (di)dehydro sugars with substrate-specific regioselectivity. Accepts only a narrow range of electron acceptors such as substituted benzoquinones and complexed metal ions and reacts extremely slowly with O(2) as acceptor. May play a role in the natural recycling of plant matter by oxidizing all major monosaccharides in lignocellulose and by reducing quinone compounds or reactive radical species generated during lignin depolymerization.</text>
</comment>
<dbReference type="InterPro" id="IPR000172">
    <property type="entry name" value="GMC_OxRdtase_N"/>
</dbReference>
<dbReference type="GO" id="GO:0050660">
    <property type="term" value="F:flavin adenine dinucleotide binding"/>
    <property type="evidence" value="ECO:0007669"/>
    <property type="project" value="InterPro"/>
</dbReference>
<dbReference type="AlphaFoldDB" id="A0A8H7Y2L1"/>
<feature type="binding site" evidence="13">
    <location>
        <position position="270"/>
    </location>
    <ligand>
        <name>FAD</name>
        <dbReference type="ChEBI" id="CHEBI:57692"/>
    </ligand>
</feature>
<comment type="cofactor">
    <cofactor evidence="1 13">
        <name>FAD</name>
        <dbReference type="ChEBI" id="CHEBI:57692"/>
    </cofactor>
</comment>
<evidence type="ECO:0000256" key="14">
    <source>
        <dbReference type="RuleBase" id="RU003968"/>
    </source>
</evidence>
<dbReference type="InterPro" id="IPR012132">
    <property type="entry name" value="GMC_OxRdtase"/>
</dbReference>
<dbReference type="PROSITE" id="PS00623">
    <property type="entry name" value="GMC_OXRED_1"/>
    <property type="match status" value="1"/>
</dbReference>
<evidence type="ECO:0000256" key="5">
    <source>
        <dbReference type="ARBA" id="ARBA00013177"/>
    </source>
</evidence>
<dbReference type="PANTHER" id="PTHR11552:SF78">
    <property type="entry name" value="GLUCOSE-METHANOL-CHOLINE OXIDOREDUCTASE N-TERMINAL DOMAIN-CONTAINING PROTEIN"/>
    <property type="match status" value="1"/>
</dbReference>
<feature type="domain" description="Glucose-methanol-choline oxidoreductase N-terminal" evidence="15">
    <location>
        <begin position="125"/>
        <end position="148"/>
    </location>
</feature>
<name>A0A8H7Y2L1_PSICU</name>
<dbReference type="EC" id="1.1.99.29" evidence="5"/>
<evidence type="ECO:0000256" key="1">
    <source>
        <dbReference type="ARBA" id="ARBA00001974"/>
    </source>
</evidence>
<evidence type="ECO:0000256" key="8">
    <source>
        <dbReference type="ARBA" id="ARBA00033986"/>
    </source>
</evidence>
<evidence type="ECO:0000256" key="13">
    <source>
        <dbReference type="PIRSR" id="PIRSR000137-2"/>
    </source>
</evidence>
<evidence type="ECO:0000256" key="2">
    <source>
        <dbReference type="ARBA" id="ARBA00004613"/>
    </source>
</evidence>
<dbReference type="SUPFAM" id="SSF54373">
    <property type="entry name" value="FAD-linked reductases, C-terminal domain"/>
    <property type="match status" value="1"/>
</dbReference>
<protein>
    <recommendedName>
        <fullName evidence="5">pyranose dehydrogenase (acceptor)</fullName>
        <ecNumber evidence="5">1.1.99.29</ecNumber>
    </recommendedName>
</protein>
<dbReference type="GO" id="GO:0005576">
    <property type="term" value="C:extracellular region"/>
    <property type="evidence" value="ECO:0007669"/>
    <property type="project" value="UniProtKB-SubCell"/>
</dbReference>
<comment type="similarity">
    <text evidence="3 14">Belongs to the GMC oxidoreductase family.</text>
</comment>
<evidence type="ECO:0000256" key="3">
    <source>
        <dbReference type="ARBA" id="ARBA00010790"/>
    </source>
</evidence>
<comment type="catalytic activity">
    <reaction evidence="11">
        <text>a pyranoside + acceptor = a pyranosid-3-ulose + reduced acceptor.</text>
        <dbReference type="EC" id="1.1.99.29"/>
    </reaction>
</comment>
<reference evidence="17" key="1">
    <citation type="submission" date="2021-02" db="EMBL/GenBank/DDBJ databases">
        <title>Psilocybe cubensis genome.</title>
        <authorList>
            <person name="Mckernan K.J."/>
            <person name="Crawford S."/>
            <person name="Trippe A."/>
            <person name="Kane L.T."/>
            <person name="Mclaughlin S."/>
        </authorList>
    </citation>
    <scope>NUCLEOTIDE SEQUENCE [LARGE SCALE GENOMIC DNA]</scope>
    <source>
        <strain evidence="17">MGC-MH-2018</strain>
    </source>
</reference>
<dbReference type="PANTHER" id="PTHR11552">
    <property type="entry name" value="GLUCOSE-METHANOL-CHOLINE GMC OXIDOREDUCTASE"/>
    <property type="match status" value="1"/>
</dbReference>
<organism evidence="17">
    <name type="scientific">Psilocybe cubensis</name>
    <name type="common">Psychedelic mushroom</name>
    <name type="synonym">Stropharia cubensis</name>
    <dbReference type="NCBI Taxonomy" id="181762"/>
    <lineage>
        <taxon>Eukaryota</taxon>
        <taxon>Fungi</taxon>
        <taxon>Dikarya</taxon>
        <taxon>Basidiomycota</taxon>
        <taxon>Agaricomycotina</taxon>
        <taxon>Agaricomycetes</taxon>
        <taxon>Agaricomycetidae</taxon>
        <taxon>Agaricales</taxon>
        <taxon>Agaricineae</taxon>
        <taxon>Strophariaceae</taxon>
        <taxon>Psilocybe</taxon>
    </lineage>
</organism>
<dbReference type="SUPFAM" id="SSF51905">
    <property type="entry name" value="FAD/NAD(P)-binding domain"/>
    <property type="match status" value="1"/>
</dbReference>
<evidence type="ECO:0000256" key="9">
    <source>
        <dbReference type="ARBA" id="ARBA00034010"/>
    </source>
</evidence>
<feature type="binding site" evidence="13">
    <location>
        <begin position="573"/>
        <end position="574"/>
    </location>
    <ligand>
        <name>FAD</name>
        <dbReference type="ChEBI" id="CHEBI:57692"/>
    </ligand>
</feature>
<evidence type="ECO:0000259" key="15">
    <source>
        <dbReference type="PROSITE" id="PS00623"/>
    </source>
</evidence>
<comment type="catalytic activity">
    <reaction evidence="8">
        <text>pyranose + acceptor = pyranos-2-ulose + reduced acceptor.</text>
        <dbReference type="EC" id="1.1.99.29"/>
    </reaction>
</comment>
<evidence type="ECO:0000313" key="17">
    <source>
        <dbReference type="EMBL" id="KAG5170038.1"/>
    </source>
</evidence>
<evidence type="ECO:0000256" key="4">
    <source>
        <dbReference type="ARBA" id="ARBA00011245"/>
    </source>
</evidence>
<dbReference type="Pfam" id="PF05199">
    <property type="entry name" value="GMC_oxred_C"/>
    <property type="match status" value="1"/>
</dbReference>
<dbReference type="Pfam" id="PF00732">
    <property type="entry name" value="GMC_oxred_N"/>
    <property type="match status" value="1"/>
</dbReference>
<dbReference type="Gene3D" id="3.50.50.60">
    <property type="entry name" value="FAD/NAD(P)-binding domain"/>
    <property type="match status" value="1"/>
</dbReference>
<keyword evidence="14" id="KW-0285">Flavoprotein</keyword>
<comment type="catalytic activity">
    <reaction evidence="10">
        <text>pyranose + acceptor = pyranos-3-ulose + reduced acceptor.</text>
        <dbReference type="EC" id="1.1.99.29"/>
    </reaction>
</comment>
<dbReference type="InterPro" id="IPR007867">
    <property type="entry name" value="GMC_OxRtase_C"/>
</dbReference>
<comment type="catalytic activity">
    <reaction evidence="12">
        <text>a pyranoside + acceptor = a pyranosid-3,4-diulose + reduced acceptor.</text>
        <dbReference type="EC" id="1.1.99.29"/>
    </reaction>
</comment>
<proteinExistence type="inferred from homology"/>
<evidence type="ECO:0000256" key="6">
    <source>
        <dbReference type="ARBA" id="ARBA00022525"/>
    </source>
</evidence>
<comment type="caution">
    <text evidence="17">The sequence shown here is derived from an EMBL/GenBank/DDBJ whole genome shotgun (WGS) entry which is preliminary data.</text>
</comment>
<comment type="catalytic activity">
    <reaction evidence="9">
        <text>pyranose + acceptor = pyranos-2,3-diulose + reduced acceptor.</text>
        <dbReference type="EC" id="1.1.99.29"/>
    </reaction>
</comment>
<evidence type="ECO:0000256" key="11">
    <source>
        <dbReference type="ARBA" id="ARBA00034050"/>
    </source>
</evidence>
<evidence type="ECO:0000256" key="10">
    <source>
        <dbReference type="ARBA" id="ARBA00034029"/>
    </source>
</evidence>
<accession>A0A8H7Y2L1</accession>
<evidence type="ECO:0000256" key="12">
    <source>
        <dbReference type="ARBA" id="ARBA00034059"/>
    </source>
</evidence>
<gene>
    <name evidence="17" type="ORF">JR316_004422</name>
</gene>
<feature type="domain" description="Glucose-methanol-choline oxidoreductase N-terminal" evidence="16">
    <location>
        <begin position="313"/>
        <end position="327"/>
    </location>
</feature>
<dbReference type="InterPro" id="IPR036188">
    <property type="entry name" value="FAD/NAD-bd_sf"/>
</dbReference>
<evidence type="ECO:0000256" key="7">
    <source>
        <dbReference type="ARBA" id="ARBA00024699"/>
    </source>
</evidence>
<dbReference type="PROSITE" id="PS00624">
    <property type="entry name" value="GMC_OXRED_2"/>
    <property type="match status" value="1"/>
</dbReference>
<sequence length="646" mass="70194">MKRSLTPQANHIWKDCSDKYYRASRYYSISHTKRIQSRTLMSATYDVIFAGGGASACVTAGRLADADPTLRILVLEAGSHSKDLFYHVQPGRFFSNILTGKPVLSFHVGQGGKGTGERFHIVPSGRAVGGGSSINFLMYTRPAASDFDDWETVHGNKGWSSKEIIPLLKKAETYQPNPTHPAHGSSGPIKISFASTGNNVGEELIAVGQALKDGRGSTNDINDFSSKSLNSWGPIQRYVDSNTGKRSDAAHGYIYNKAHPNLTVQTGSKVLRVLFDGTRAVGVEYVDDKIGRAKCAIKPISVRAARLVVLSSGAFGSPAILERSGVGSPEILKKNGVEQLVNLPGVGKNYMDHNVIFTPYLASEDATTMDLVFRGHEDEVQTFADQWTKEGKGLFANNGIDGGIRLRPKEAELKEIPVSFEERWKSYYANKPDKPILMMATMAAYVGLNPEVPRGKYFSVAYFSTHPLATGHVHITSGTDLYAPLDFYPGFLEEQADLAVLAWGYKRAREVARRMKYFRGELAVGHPLFPAGSAAAVGKETKPLPIDAPPIVYTTEDDLAIDEYHKSTVETCWHSIGTCAMKPREQNGVVDSKLNVYGTQNLKVADCSITPANVAANTYSTAIAIGEKAAVIIAEELGIIGVVARP</sequence>
<dbReference type="Gene3D" id="3.30.560.10">
    <property type="entry name" value="Glucose Oxidase, domain 3"/>
    <property type="match status" value="1"/>
</dbReference>